<protein>
    <submittedName>
        <fullName evidence="7">30S ribosomal protein S1</fullName>
    </submittedName>
</protein>
<feature type="domain" description="S1 motif" evidence="6">
    <location>
        <begin position="359"/>
        <end position="428"/>
    </location>
</feature>
<dbReference type="InterPro" id="IPR035104">
    <property type="entry name" value="Ribosomal_protein_S1-like"/>
</dbReference>
<dbReference type="Gene3D" id="2.40.50.140">
    <property type="entry name" value="Nucleic acid-binding proteins"/>
    <property type="match status" value="4"/>
</dbReference>
<feature type="compositionally biased region" description="Gly residues" evidence="5">
    <location>
        <begin position="461"/>
        <end position="473"/>
    </location>
</feature>
<reference evidence="7 8" key="1">
    <citation type="submission" date="2019-02" db="EMBL/GenBank/DDBJ databases">
        <title>Deep-cultivation of Planctomycetes and their phenomic and genomic characterization uncovers novel biology.</title>
        <authorList>
            <person name="Wiegand S."/>
            <person name="Jogler M."/>
            <person name="Boedeker C."/>
            <person name="Pinto D."/>
            <person name="Vollmers J."/>
            <person name="Rivas-Marin E."/>
            <person name="Kohn T."/>
            <person name="Peeters S.H."/>
            <person name="Heuer A."/>
            <person name="Rast P."/>
            <person name="Oberbeckmann S."/>
            <person name="Bunk B."/>
            <person name="Jeske O."/>
            <person name="Meyerdierks A."/>
            <person name="Storesund J.E."/>
            <person name="Kallscheuer N."/>
            <person name="Luecker S."/>
            <person name="Lage O.M."/>
            <person name="Pohl T."/>
            <person name="Merkel B.J."/>
            <person name="Hornburger P."/>
            <person name="Mueller R.-W."/>
            <person name="Bruemmer F."/>
            <person name="Labrenz M."/>
            <person name="Spormann A.M."/>
            <person name="Op den Camp H."/>
            <person name="Overmann J."/>
            <person name="Amann R."/>
            <person name="Jetten M.S.M."/>
            <person name="Mascher T."/>
            <person name="Medema M.H."/>
            <person name="Devos D.P."/>
            <person name="Kaster A.-K."/>
            <person name="Ovreas L."/>
            <person name="Rohde M."/>
            <person name="Galperin M.Y."/>
            <person name="Jogler C."/>
        </authorList>
    </citation>
    <scope>NUCLEOTIDE SEQUENCE [LARGE SCALE GENOMIC DNA]</scope>
    <source>
        <strain evidence="7 8">ElP</strain>
    </source>
</reference>
<keyword evidence="3" id="KW-0687">Ribonucleoprotein</keyword>
<name>A0A518GWX6_9BACT</name>
<dbReference type="SMART" id="SM00316">
    <property type="entry name" value="S1"/>
    <property type="match status" value="4"/>
</dbReference>
<feature type="region of interest" description="Disordered" evidence="5">
    <location>
        <begin position="1"/>
        <end position="113"/>
    </location>
</feature>
<dbReference type="EMBL" id="CP036426">
    <property type="protein sequence ID" value="QDV33095.1"/>
    <property type="molecule type" value="Genomic_DNA"/>
</dbReference>
<dbReference type="Pfam" id="PF00575">
    <property type="entry name" value="S1"/>
    <property type="match status" value="4"/>
</dbReference>
<feature type="domain" description="S1 motif" evidence="6">
    <location>
        <begin position="105"/>
        <end position="173"/>
    </location>
</feature>
<evidence type="ECO:0000256" key="1">
    <source>
        <dbReference type="ARBA" id="ARBA00006767"/>
    </source>
</evidence>
<feature type="compositionally biased region" description="Acidic residues" evidence="5">
    <location>
        <begin position="436"/>
        <end position="446"/>
    </location>
</feature>
<evidence type="ECO:0000313" key="7">
    <source>
        <dbReference type="EMBL" id="QDV33095.1"/>
    </source>
</evidence>
<dbReference type="PROSITE" id="PS50126">
    <property type="entry name" value="S1"/>
    <property type="match status" value="4"/>
</dbReference>
<feature type="domain" description="S1 motif" evidence="6">
    <location>
        <begin position="187"/>
        <end position="253"/>
    </location>
</feature>
<evidence type="ECO:0000256" key="4">
    <source>
        <dbReference type="ARBA" id="ARBA00025604"/>
    </source>
</evidence>
<feature type="region of interest" description="Disordered" evidence="5">
    <location>
        <begin position="426"/>
        <end position="473"/>
    </location>
</feature>
<dbReference type="SUPFAM" id="SSF50249">
    <property type="entry name" value="Nucleic acid-binding proteins"/>
    <property type="match status" value="4"/>
</dbReference>
<feature type="compositionally biased region" description="Basic and acidic residues" evidence="5">
    <location>
        <begin position="49"/>
        <end position="60"/>
    </location>
</feature>
<dbReference type="FunFam" id="2.40.50.140:FF:000103">
    <property type="entry name" value="protein RRP5 homolog"/>
    <property type="match status" value="1"/>
</dbReference>
<dbReference type="PANTHER" id="PTHR10724">
    <property type="entry name" value="30S RIBOSOMAL PROTEIN S1"/>
    <property type="match status" value="1"/>
</dbReference>
<evidence type="ECO:0000259" key="6">
    <source>
        <dbReference type="PROSITE" id="PS50126"/>
    </source>
</evidence>
<dbReference type="PANTHER" id="PTHR10724:SF7">
    <property type="entry name" value="SMALL RIBOSOMAL SUBUNIT PROTEIN BS1C"/>
    <property type="match status" value="1"/>
</dbReference>
<keyword evidence="2 7" id="KW-0689">Ribosomal protein</keyword>
<dbReference type="PRINTS" id="PR00681">
    <property type="entry name" value="RIBOSOMALS1"/>
</dbReference>
<dbReference type="InterPro" id="IPR003029">
    <property type="entry name" value="S1_domain"/>
</dbReference>
<dbReference type="InterPro" id="IPR050437">
    <property type="entry name" value="Ribos_protein_bS1-like"/>
</dbReference>
<evidence type="ECO:0000256" key="2">
    <source>
        <dbReference type="ARBA" id="ARBA00022980"/>
    </source>
</evidence>
<dbReference type="OrthoDB" id="9804077at2"/>
<dbReference type="GO" id="GO:0003735">
    <property type="term" value="F:structural constituent of ribosome"/>
    <property type="evidence" value="ECO:0007669"/>
    <property type="project" value="TreeGrafter"/>
</dbReference>
<dbReference type="GO" id="GO:0003729">
    <property type="term" value="F:mRNA binding"/>
    <property type="evidence" value="ECO:0007669"/>
    <property type="project" value="TreeGrafter"/>
</dbReference>
<sequence>MSDETRNLHEPPTGSSRPRPGQGHSPEPDRHPLDEEINRALDSATGREVSPEVDLKRHWDDELEAELEQALEGFDPDSVPGSSQRRGRPEQAPAGVGGPGARGGGPPQKGTKTGTVVRVRENELIVDLGTKSEGFLPISQFGAKSPIPNVGDTIEVMVDRYDPTAGLTRLNLKGSAVEADWESVQRGMVVEARVTKAIKGGLEVEVDGMRGFLPVGQIELGYVADPEAYVNQRFQAVVTEANAREKNLVVSRKALLEQQRAELREKTWAELEEGQIRTGTVRSIKEFGAFVDLGGVDGLVHVSDLAWSRGVKVEDVVKVGDEVEVKVLKLEREKDRVGLGLKQLAPSPWDTVEHRYGRGQVIKGKVVKLMEFGAFVEVEPGVEGLIHISELGAGRVRRVKDVVQEGQEVDARILDIDAEAKRMSLSIKPTAKDEPVVADEDEPEGDEPPKPKKERKVPLKGGLGDGDAKLFGG</sequence>
<feature type="compositionally biased region" description="Basic and acidic residues" evidence="5">
    <location>
        <begin position="26"/>
        <end position="39"/>
    </location>
</feature>
<dbReference type="KEGG" id="tpla:ElP_09370"/>
<dbReference type="AlphaFoldDB" id="A0A518GWX6"/>
<gene>
    <name evidence="7" type="primary">rpsA_3</name>
    <name evidence="7" type="ORF">ElP_09370</name>
</gene>
<comment type="function">
    <text evidence="4">Binds mRNA; thus facilitating recognition of the initiation point. It is needed to translate mRNA with a short Shine-Dalgarno (SD) purine-rich sequence.</text>
</comment>
<dbReference type="CDD" id="cd05688">
    <property type="entry name" value="S1_RPS1_repeat_ec3"/>
    <property type="match status" value="1"/>
</dbReference>
<dbReference type="GO" id="GO:0006412">
    <property type="term" value="P:translation"/>
    <property type="evidence" value="ECO:0007669"/>
    <property type="project" value="TreeGrafter"/>
</dbReference>
<accession>A0A518GWX6</accession>
<proteinExistence type="inferred from homology"/>
<keyword evidence="8" id="KW-1185">Reference proteome</keyword>
<evidence type="ECO:0000256" key="3">
    <source>
        <dbReference type="ARBA" id="ARBA00023274"/>
    </source>
</evidence>
<feature type="domain" description="S1 motif" evidence="6">
    <location>
        <begin position="274"/>
        <end position="342"/>
    </location>
</feature>
<dbReference type="CDD" id="cd04465">
    <property type="entry name" value="S1_RPS1_repeat_ec2_hs2"/>
    <property type="match status" value="1"/>
</dbReference>
<feature type="compositionally biased region" description="Gly residues" evidence="5">
    <location>
        <begin position="95"/>
        <end position="107"/>
    </location>
</feature>
<dbReference type="FunFam" id="2.40.50.140:FF:000051">
    <property type="entry name" value="RNA-binding transcriptional accessory protein"/>
    <property type="match status" value="1"/>
</dbReference>
<evidence type="ECO:0000313" key="8">
    <source>
        <dbReference type="Proteomes" id="UP000317835"/>
    </source>
</evidence>
<comment type="similarity">
    <text evidence="1">Belongs to the bacterial ribosomal protein bS1 family.</text>
</comment>
<organism evidence="7 8">
    <name type="scientific">Tautonia plasticadhaerens</name>
    <dbReference type="NCBI Taxonomy" id="2527974"/>
    <lineage>
        <taxon>Bacteria</taxon>
        <taxon>Pseudomonadati</taxon>
        <taxon>Planctomycetota</taxon>
        <taxon>Planctomycetia</taxon>
        <taxon>Isosphaerales</taxon>
        <taxon>Isosphaeraceae</taxon>
        <taxon>Tautonia</taxon>
    </lineage>
</organism>
<evidence type="ECO:0000256" key="5">
    <source>
        <dbReference type="SAM" id="MobiDB-lite"/>
    </source>
</evidence>
<dbReference type="GO" id="GO:0022627">
    <property type="term" value="C:cytosolic small ribosomal subunit"/>
    <property type="evidence" value="ECO:0007669"/>
    <property type="project" value="TreeGrafter"/>
</dbReference>
<dbReference type="Proteomes" id="UP000317835">
    <property type="component" value="Chromosome"/>
</dbReference>
<dbReference type="InterPro" id="IPR012340">
    <property type="entry name" value="NA-bd_OB-fold"/>
</dbReference>
<dbReference type="RefSeq" id="WP_145267511.1">
    <property type="nucleotide sequence ID" value="NZ_CP036426.1"/>
</dbReference>